<dbReference type="Proteomes" id="UP001156873">
    <property type="component" value="Unassembled WGS sequence"/>
</dbReference>
<evidence type="ECO:0008006" key="4">
    <source>
        <dbReference type="Google" id="ProtNLM"/>
    </source>
</evidence>
<protein>
    <recommendedName>
        <fullName evidence="4">DUF3303 domain-containing protein</fullName>
    </recommendedName>
</protein>
<dbReference type="EMBL" id="JARXRO010000018">
    <property type="protein sequence ID" value="MDH5834841.1"/>
    <property type="molecule type" value="Genomic_DNA"/>
</dbReference>
<comment type="caution">
    <text evidence="2">The sequence shown here is derived from an EMBL/GenBank/DDBJ whole genome shotgun (WGS) entry which is preliminary data.</text>
</comment>
<evidence type="ECO:0000313" key="2">
    <source>
        <dbReference type="EMBL" id="MDH5834841.1"/>
    </source>
</evidence>
<dbReference type="RefSeq" id="WP_280579322.1">
    <property type="nucleotide sequence ID" value="NZ_JARXRO010000018.1"/>
</dbReference>
<keyword evidence="3" id="KW-1185">Reference proteome</keyword>
<gene>
    <name evidence="2" type="ORF">QFW81_13045</name>
</gene>
<reference evidence="2 3" key="1">
    <citation type="submission" date="2023-04" db="EMBL/GenBank/DDBJ databases">
        <title>Luteimonas sp. M1R5S59.</title>
        <authorList>
            <person name="Sun J.-Q."/>
        </authorList>
    </citation>
    <scope>NUCLEOTIDE SEQUENCE [LARGE SCALE GENOMIC DNA]</scope>
    <source>
        <strain evidence="2 3">M1R5S59</strain>
    </source>
</reference>
<proteinExistence type="predicted"/>
<name>A0ABT6JXG5_9GAMM</name>
<sequence length="92" mass="9805">MQMTFLGGPWDGASRPCPATLPDRIEGPGLTIYVRWRDHPAVGGLLADPSPDTYTFAAVALGPRELLDRAEDLQDRVDRAASALADSGEGPD</sequence>
<evidence type="ECO:0000256" key="1">
    <source>
        <dbReference type="SAM" id="MobiDB-lite"/>
    </source>
</evidence>
<organism evidence="2 3">
    <name type="scientific">Luteimonas kalidii</name>
    <dbReference type="NCBI Taxonomy" id="3042025"/>
    <lineage>
        <taxon>Bacteria</taxon>
        <taxon>Pseudomonadati</taxon>
        <taxon>Pseudomonadota</taxon>
        <taxon>Gammaproteobacteria</taxon>
        <taxon>Lysobacterales</taxon>
        <taxon>Lysobacteraceae</taxon>
        <taxon>Luteimonas</taxon>
    </lineage>
</organism>
<feature type="region of interest" description="Disordered" evidence="1">
    <location>
        <begin position="1"/>
        <end position="22"/>
    </location>
</feature>
<evidence type="ECO:0000313" key="3">
    <source>
        <dbReference type="Proteomes" id="UP001156873"/>
    </source>
</evidence>
<accession>A0ABT6JXG5</accession>